<protein>
    <recommendedName>
        <fullName evidence="2">histidine kinase</fullName>
        <ecNumber evidence="2">2.7.13.3</ecNumber>
    </recommendedName>
</protein>
<feature type="modified residue" description="4-aspartylphosphate" evidence="4">
    <location>
        <position position="506"/>
    </location>
</feature>
<dbReference type="PANTHER" id="PTHR43065">
    <property type="entry name" value="SENSOR HISTIDINE KINASE"/>
    <property type="match status" value="1"/>
</dbReference>
<dbReference type="Proteomes" id="UP001216329">
    <property type="component" value="Chromosome"/>
</dbReference>
<dbReference type="SMART" id="SM00448">
    <property type="entry name" value="REC"/>
    <property type="match status" value="1"/>
</dbReference>
<dbReference type="SUPFAM" id="SSF55785">
    <property type="entry name" value="PYP-like sensor domain (PAS domain)"/>
    <property type="match status" value="1"/>
</dbReference>
<feature type="domain" description="Histidine kinase" evidence="6">
    <location>
        <begin position="207"/>
        <end position="432"/>
    </location>
</feature>
<dbReference type="PROSITE" id="PS50109">
    <property type="entry name" value="HIS_KIN"/>
    <property type="match status" value="1"/>
</dbReference>
<evidence type="ECO:0000256" key="2">
    <source>
        <dbReference type="ARBA" id="ARBA00012438"/>
    </source>
</evidence>
<dbReference type="EC" id="2.7.13.3" evidence="2"/>
<sequence length="574" mass="62330">MSNDCALAGAEELQRLHERIAYLEQHNHQLQSALASIAQRMQEADRYRFLFENMEEGFCIIQFVDGPHGRLSDYVHLMANPAYCRHAGLTHVVGRRLREVIPEEAQVWLNYFGTVERTGEPLYFEHELLATDRCLGLAAIRIEPAEDHLVAVIFRDVTARKQAEDALRALNEDLEERVAHAVAKHQKAEAALQQAQKLEAVGQLTGGLAHDLNNLLGGVLGALELARCRVTDEHQTATLPALLGSAHDAAHRAAALIHRLLAFSRQQTLQPCSTNVSTLVSGMLELISRTIGPHITLGCSPNEAAWTVRIDPPQLESALLNLCINARDALPAGGRIRITLDNLSIPADRAQPLDLAPGEYLCLSVEDNGRGMADDVRARAVDPFFTTKPLGQGTGLGLSMVYGFVRQSGGQLQIESAQGQGTRVSMFLPRHHAQPVPRLPGPETPAPSLAASSVREIVVVEDVGAMRLVIAEALHDLGHRVKVFEDGPMALAGMAGHPRPDLLISDVGLPGGINGRQLADRLRLSYPGLKVLFVTGYDEHAVLGDGTLEEGMSVLTKPFTLPALATRVSQMLEA</sequence>
<evidence type="ECO:0000256" key="4">
    <source>
        <dbReference type="PROSITE-ProRule" id="PRU00169"/>
    </source>
</evidence>
<feature type="domain" description="Response regulatory" evidence="7">
    <location>
        <begin position="456"/>
        <end position="572"/>
    </location>
</feature>
<dbReference type="Pfam" id="PF02518">
    <property type="entry name" value="HATPase_c"/>
    <property type="match status" value="1"/>
</dbReference>
<dbReference type="InterPro" id="IPR011006">
    <property type="entry name" value="CheY-like_superfamily"/>
</dbReference>
<dbReference type="Gene3D" id="3.30.565.10">
    <property type="entry name" value="Histidine kinase-like ATPase, C-terminal domain"/>
    <property type="match status" value="1"/>
</dbReference>
<dbReference type="InterPro" id="IPR004358">
    <property type="entry name" value="Sig_transdc_His_kin-like_C"/>
</dbReference>
<keyword evidence="3 4" id="KW-0597">Phosphoprotein</keyword>
<dbReference type="AlphaFoldDB" id="A0AAJ6B9I2"/>
<evidence type="ECO:0000313" key="8">
    <source>
        <dbReference type="EMBL" id="WEK28192.1"/>
    </source>
</evidence>
<evidence type="ECO:0000259" key="6">
    <source>
        <dbReference type="PROSITE" id="PS50109"/>
    </source>
</evidence>
<proteinExistence type="predicted"/>
<dbReference type="PANTHER" id="PTHR43065:SF42">
    <property type="entry name" value="TWO-COMPONENT SENSOR PPRA"/>
    <property type="match status" value="1"/>
</dbReference>
<organism evidence="8 9">
    <name type="scientific">Candidatus Pseudomonas phytovorans</name>
    <dbReference type="NCBI Taxonomy" id="3121377"/>
    <lineage>
        <taxon>Bacteria</taxon>
        <taxon>Pseudomonadati</taxon>
        <taxon>Pseudomonadota</taxon>
        <taxon>Gammaproteobacteria</taxon>
        <taxon>Pseudomonadales</taxon>
        <taxon>Pseudomonadaceae</taxon>
        <taxon>Pseudomonas</taxon>
    </lineage>
</organism>
<dbReference type="EMBL" id="CP119325">
    <property type="protein sequence ID" value="WEK28192.1"/>
    <property type="molecule type" value="Genomic_DNA"/>
</dbReference>
<dbReference type="SUPFAM" id="SSF47384">
    <property type="entry name" value="Homodimeric domain of signal transducing histidine kinase"/>
    <property type="match status" value="1"/>
</dbReference>
<dbReference type="SMART" id="SM00388">
    <property type="entry name" value="HisKA"/>
    <property type="match status" value="1"/>
</dbReference>
<evidence type="ECO:0000313" key="9">
    <source>
        <dbReference type="Proteomes" id="UP001216329"/>
    </source>
</evidence>
<dbReference type="SMART" id="SM00387">
    <property type="entry name" value="HATPase_c"/>
    <property type="match status" value="1"/>
</dbReference>
<dbReference type="InterPro" id="IPR001789">
    <property type="entry name" value="Sig_transdc_resp-reg_receiver"/>
</dbReference>
<dbReference type="Gene3D" id="1.10.287.130">
    <property type="match status" value="1"/>
</dbReference>
<dbReference type="Gene3D" id="3.40.50.2300">
    <property type="match status" value="1"/>
</dbReference>
<dbReference type="InterPro" id="IPR036890">
    <property type="entry name" value="HATPase_C_sf"/>
</dbReference>
<keyword evidence="5" id="KW-0175">Coiled coil</keyword>
<dbReference type="GO" id="GO:0005524">
    <property type="term" value="F:ATP binding"/>
    <property type="evidence" value="ECO:0007669"/>
    <property type="project" value="UniProtKB-KW"/>
</dbReference>
<keyword evidence="8" id="KW-0547">Nucleotide-binding</keyword>
<dbReference type="Pfam" id="PF00512">
    <property type="entry name" value="HisKA"/>
    <property type="match status" value="1"/>
</dbReference>
<evidence type="ECO:0000259" key="7">
    <source>
        <dbReference type="PROSITE" id="PS50110"/>
    </source>
</evidence>
<comment type="catalytic activity">
    <reaction evidence="1">
        <text>ATP + protein L-histidine = ADP + protein N-phospho-L-histidine.</text>
        <dbReference type="EC" id="2.7.13.3"/>
    </reaction>
</comment>
<dbReference type="PROSITE" id="PS50110">
    <property type="entry name" value="RESPONSE_REGULATORY"/>
    <property type="match status" value="1"/>
</dbReference>
<dbReference type="GO" id="GO:0000155">
    <property type="term" value="F:phosphorelay sensor kinase activity"/>
    <property type="evidence" value="ECO:0007669"/>
    <property type="project" value="InterPro"/>
</dbReference>
<dbReference type="Pfam" id="PF00072">
    <property type="entry name" value="Response_reg"/>
    <property type="match status" value="1"/>
</dbReference>
<dbReference type="CDD" id="cd00082">
    <property type="entry name" value="HisKA"/>
    <property type="match status" value="1"/>
</dbReference>
<dbReference type="InterPro" id="IPR003661">
    <property type="entry name" value="HisK_dim/P_dom"/>
</dbReference>
<evidence type="ECO:0000256" key="1">
    <source>
        <dbReference type="ARBA" id="ARBA00000085"/>
    </source>
</evidence>
<dbReference type="Gene3D" id="3.30.450.20">
    <property type="entry name" value="PAS domain"/>
    <property type="match status" value="1"/>
</dbReference>
<evidence type="ECO:0000256" key="5">
    <source>
        <dbReference type="SAM" id="Coils"/>
    </source>
</evidence>
<dbReference type="InterPro" id="IPR035965">
    <property type="entry name" value="PAS-like_dom_sf"/>
</dbReference>
<dbReference type="SUPFAM" id="SSF55874">
    <property type="entry name" value="ATPase domain of HSP90 chaperone/DNA topoisomerase II/histidine kinase"/>
    <property type="match status" value="1"/>
</dbReference>
<keyword evidence="8" id="KW-0067">ATP-binding</keyword>
<dbReference type="InterPro" id="IPR036097">
    <property type="entry name" value="HisK_dim/P_sf"/>
</dbReference>
<gene>
    <name evidence="8" type="ORF">P0Y58_14870</name>
</gene>
<dbReference type="SUPFAM" id="SSF52172">
    <property type="entry name" value="CheY-like"/>
    <property type="match status" value="1"/>
</dbReference>
<reference evidence="8" key="1">
    <citation type="submission" date="2023-03" db="EMBL/GenBank/DDBJ databases">
        <title>Andean soil-derived lignocellulolytic bacterial consortium as a source of novel taxa and putative plastic-active enzymes.</title>
        <authorList>
            <person name="Diaz-Garcia L."/>
            <person name="Chuvochina M."/>
            <person name="Feuerriegel G."/>
            <person name="Bunk B."/>
            <person name="Sproer C."/>
            <person name="Streit W.R."/>
            <person name="Rodriguez L.M."/>
            <person name="Overmann J."/>
            <person name="Jimenez D.J."/>
        </authorList>
    </citation>
    <scope>NUCLEOTIDE SEQUENCE</scope>
    <source>
        <strain evidence="8">MAG 876</strain>
    </source>
</reference>
<dbReference type="PRINTS" id="PR00344">
    <property type="entry name" value="BCTRLSENSOR"/>
</dbReference>
<dbReference type="InterPro" id="IPR003594">
    <property type="entry name" value="HATPase_dom"/>
</dbReference>
<accession>A0AAJ6B9I2</accession>
<feature type="coiled-coil region" evidence="5">
    <location>
        <begin position="160"/>
        <end position="198"/>
    </location>
</feature>
<name>A0AAJ6B9I2_9PSED</name>
<dbReference type="InterPro" id="IPR005467">
    <property type="entry name" value="His_kinase_dom"/>
</dbReference>
<evidence type="ECO:0000256" key="3">
    <source>
        <dbReference type="ARBA" id="ARBA00022553"/>
    </source>
</evidence>